<comment type="caution">
    <text evidence="12">The sequence shown here is derived from an EMBL/GenBank/DDBJ whole genome shotgun (WGS) entry which is preliminary data.</text>
</comment>
<evidence type="ECO:0000256" key="6">
    <source>
        <dbReference type="ARBA" id="ARBA00022490"/>
    </source>
</evidence>
<dbReference type="Proteomes" id="UP000614601">
    <property type="component" value="Unassembled WGS sequence"/>
</dbReference>
<dbReference type="Pfam" id="PF00400">
    <property type="entry name" value="WD40"/>
    <property type="match status" value="2"/>
</dbReference>
<dbReference type="UniPathway" id="UPA00988"/>
<evidence type="ECO:0000256" key="8">
    <source>
        <dbReference type="ARBA" id="ARBA00022694"/>
    </source>
</evidence>
<name>A0A811LDW4_9BILA</name>
<keyword evidence="10" id="KW-0539">Nucleus</keyword>
<dbReference type="GO" id="GO:0002098">
    <property type="term" value="P:tRNA wobble uridine modification"/>
    <property type="evidence" value="ECO:0007669"/>
    <property type="project" value="InterPro"/>
</dbReference>
<dbReference type="SUPFAM" id="SSF50978">
    <property type="entry name" value="WD40 repeat-like"/>
    <property type="match status" value="2"/>
</dbReference>
<evidence type="ECO:0000256" key="11">
    <source>
        <dbReference type="PROSITE-ProRule" id="PRU00221"/>
    </source>
</evidence>
<protein>
    <recommendedName>
        <fullName evidence="5">Elongator complex protein 2</fullName>
    </recommendedName>
</protein>
<dbReference type="OrthoDB" id="27911at2759"/>
<dbReference type="GO" id="GO:0005634">
    <property type="term" value="C:nucleus"/>
    <property type="evidence" value="ECO:0007669"/>
    <property type="project" value="UniProtKB-SubCell"/>
</dbReference>
<evidence type="ECO:0000256" key="5">
    <source>
        <dbReference type="ARBA" id="ARBA00020267"/>
    </source>
</evidence>
<dbReference type="PROSITE" id="PS50082">
    <property type="entry name" value="WD_REPEATS_2"/>
    <property type="match status" value="1"/>
</dbReference>
<keyword evidence="6" id="KW-0963">Cytoplasm</keyword>
<evidence type="ECO:0000256" key="1">
    <source>
        <dbReference type="ARBA" id="ARBA00004123"/>
    </source>
</evidence>
<keyword evidence="13" id="KW-1185">Reference proteome</keyword>
<gene>
    <name evidence="12" type="ORF">BOKJ2_LOCUS11739</name>
</gene>
<dbReference type="Proteomes" id="UP000783686">
    <property type="component" value="Unassembled WGS sequence"/>
</dbReference>
<dbReference type="PANTHER" id="PTHR44111:SF1">
    <property type="entry name" value="ELONGATOR COMPLEX PROTEIN 2"/>
    <property type="match status" value="1"/>
</dbReference>
<comment type="subcellular location">
    <subcellularLocation>
        <location evidence="2">Cytoplasm</location>
    </subcellularLocation>
    <subcellularLocation>
        <location evidence="1">Nucleus</location>
    </subcellularLocation>
</comment>
<evidence type="ECO:0000313" key="13">
    <source>
        <dbReference type="Proteomes" id="UP000614601"/>
    </source>
</evidence>
<proteinExistence type="inferred from homology"/>
<dbReference type="Gene3D" id="2.130.10.10">
    <property type="entry name" value="YVTN repeat-like/Quinoprotein amine dehydrogenase"/>
    <property type="match status" value="2"/>
</dbReference>
<dbReference type="PANTHER" id="PTHR44111">
    <property type="entry name" value="ELONGATOR COMPLEX PROTEIN 2"/>
    <property type="match status" value="1"/>
</dbReference>
<keyword evidence="7 11" id="KW-0853">WD repeat</keyword>
<dbReference type="SMART" id="SM00320">
    <property type="entry name" value="WD40"/>
    <property type="match status" value="3"/>
</dbReference>
<dbReference type="InterPro" id="IPR037289">
    <property type="entry name" value="Elp2"/>
</dbReference>
<comment type="similarity">
    <text evidence="4">Belongs to the WD repeat ELP2 family.</text>
</comment>
<evidence type="ECO:0000313" key="12">
    <source>
        <dbReference type="EMBL" id="CAD5225761.1"/>
    </source>
</evidence>
<evidence type="ECO:0000256" key="2">
    <source>
        <dbReference type="ARBA" id="ARBA00004496"/>
    </source>
</evidence>
<evidence type="ECO:0000256" key="9">
    <source>
        <dbReference type="ARBA" id="ARBA00022737"/>
    </source>
</evidence>
<keyword evidence="8" id="KW-0819">tRNA processing</keyword>
<dbReference type="EMBL" id="CAJFCW020000005">
    <property type="protein sequence ID" value="CAG9121275.1"/>
    <property type="molecule type" value="Genomic_DNA"/>
</dbReference>
<accession>A0A811LDW4</accession>
<dbReference type="GO" id="GO:0033588">
    <property type="term" value="C:elongator holoenzyme complex"/>
    <property type="evidence" value="ECO:0007669"/>
    <property type="project" value="InterPro"/>
</dbReference>
<evidence type="ECO:0000256" key="7">
    <source>
        <dbReference type="ARBA" id="ARBA00022574"/>
    </source>
</evidence>
<evidence type="ECO:0000256" key="4">
    <source>
        <dbReference type="ARBA" id="ARBA00005881"/>
    </source>
</evidence>
<dbReference type="InterPro" id="IPR036322">
    <property type="entry name" value="WD40_repeat_dom_sf"/>
</dbReference>
<dbReference type="EMBL" id="CAJFDH010000005">
    <property type="protein sequence ID" value="CAD5225761.1"/>
    <property type="molecule type" value="Genomic_DNA"/>
</dbReference>
<organism evidence="12 13">
    <name type="scientific">Bursaphelenchus okinawaensis</name>
    <dbReference type="NCBI Taxonomy" id="465554"/>
    <lineage>
        <taxon>Eukaryota</taxon>
        <taxon>Metazoa</taxon>
        <taxon>Ecdysozoa</taxon>
        <taxon>Nematoda</taxon>
        <taxon>Chromadorea</taxon>
        <taxon>Rhabditida</taxon>
        <taxon>Tylenchina</taxon>
        <taxon>Tylenchomorpha</taxon>
        <taxon>Aphelenchoidea</taxon>
        <taxon>Aphelenchoididae</taxon>
        <taxon>Bursaphelenchus</taxon>
    </lineage>
</organism>
<evidence type="ECO:0000256" key="10">
    <source>
        <dbReference type="ARBA" id="ARBA00023242"/>
    </source>
</evidence>
<dbReference type="InterPro" id="IPR001680">
    <property type="entry name" value="WD40_rpt"/>
</dbReference>
<dbReference type="GO" id="GO:0005737">
    <property type="term" value="C:cytoplasm"/>
    <property type="evidence" value="ECO:0007669"/>
    <property type="project" value="UniProtKB-SubCell"/>
</dbReference>
<dbReference type="InterPro" id="IPR015943">
    <property type="entry name" value="WD40/YVTN_repeat-like_dom_sf"/>
</dbReference>
<sequence length="745" mass="84737">MKDTGRFGLLSLGAAPRHSTLQWVSENRLVYCGLSDICVVSNKDGEFVPESILSVISYPSTFRSFRLVENERRTDENFEVIATTTDGFLVLVNLFFENGLWRYKVVYQDKLAPNEMVDAFGFRDEHQLVIVIGTFSSIEFRFFDKEMTFISNKMKPLQSFLMVQCLYVQPLESYNEFMLFYGQTNKKIGLNLVRKPEKEGEEFECKLLDSKEAVFYLDCRKSKSNSEKLEILAATECRIQVWSAEPAAQLESSQTLEFSGFDLESKALVTFSNQASYQVHLDSNILASQERICGANWNYDRDVFSISTRENSIKVFGLEKGDDDELWLLKASVCSYGEPALELCGVFDAQFSPMNKWFLAHNTVGGFYLFEVNDEFSFKQQPVYIGGHSGKVRSICWHQNRDFLLSVGADKTTRYFKKFENGFWAQKSRPQVHGHALRCITSVGDQGFVSGSAEHMFRVFGAQVPKLTVQEAIERIQPLNLTPKPQTELTSSGDAPETIDDSKPTIEEYLQSGATAHEELRKLYGHGNECYVTTSNNEFVFTSAKGSRPDEAQLIVWSIGDWKVRKREIRHKLTITDMAVSKDGQYLVTVSRDRTVNVYRIDSSNPEVLTHLQTIEGLHKRVIWTVAFYTPTIFATGSRDGQISVFKLENNQITEIQKLKISECVSALEFGKDSESHDIVMFSTESGTVYVAPVKENVIQEERIQKLDRESGFSGGSLIYRIKYNDKEMMFALCSETGYIKFLGV</sequence>
<keyword evidence="9" id="KW-0677">Repeat</keyword>
<dbReference type="AlphaFoldDB" id="A0A811LDW4"/>
<evidence type="ECO:0000256" key="3">
    <source>
        <dbReference type="ARBA" id="ARBA00005043"/>
    </source>
</evidence>
<feature type="repeat" description="WD" evidence="11">
    <location>
        <begin position="568"/>
        <end position="609"/>
    </location>
</feature>
<comment type="pathway">
    <text evidence="3">tRNA modification; 5-methoxycarbonylmethyl-2-thiouridine-tRNA biosynthesis.</text>
</comment>
<reference evidence="12" key="1">
    <citation type="submission" date="2020-09" db="EMBL/GenBank/DDBJ databases">
        <authorList>
            <person name="Kikuchi T."/>
        </authorList>
    </citation>
    <scope>NUCLEOTIDE SEQUENCE</scope>
    <source>
        <strain evidence="12">SH1</strain>
    </source>
</reference>